<feature type="transmembrane region" description="Helical" evidence="1">
    <location>
        <begin position="12"/>
        <end position="32"/>
    </location>
</feature>
<gene>
    <name evidence="2" type="ORF">BO225_11395</name>
</gene>
<dbReference type="AlphaFoldDB" id="A0A1U7NJR7"/>
<dbReference type="STRING" id="1862672.BO225_11395"/>
<organism evidence="2 3">
    <name type="scientific">Dubosiella newyorkensis</name>
    <dbReference type="NCBI Taxonomy" id="1862672"/>
    <lineage>
        <taxon>Bacteria</taxon>
        <taxon>Bacillati</taxon>
        <taxon>Bacillota</taxon>
        <taxon>Erysipelotrichia</taxon>
        <taxon>Erysipelotrichales</taxon>
        <taxon>Erysipelotrichaceae</taxon>
        <taxon>Dubosiella</taxon>
    </lineage>
</organism>
<keyword evidence="3" id="KW-1185">Reference proteome</keyword>
<evidence type="ECO:0000256" key="1">
    <source>
        <dbReference type="SAM" id="Phobius"/>
    </source>
</evidence>
<dbReference type="GeneID" id="78276533"/>
<dbReference type="EMBL" id="MPKA01000139">
    <property type="protein sequence ID" value="OLU43865.1"/>
    <property type="molecule type" value="Genomic_DNA"/>
</dbReference>
<evidence type="ECO:0000313" key="2">
    <source>
        <dbReference type="EMBL" id="OLU43865.1"/>
    </source>
</evidence>
<sequence>MKQTLSTSQRFAASFALSLGMLVILPFCLENLENLDRARYALYLPIFLLIGCTANYELRKQKERDSFKIVVFSLIVFDVCNLFFFPVHWMVYFLQIIIIALYFVYHKQSSWKSK</sequence>
<feature type="transmembrane region" description="Helical" evidence="1">
    <location>
        <begin position="38"/>
        <end position="55"/>
    </location>
</feature>
<reference evidence="2 3" key="1">
    <citation type="submission" date="2016-11" db="EMBL/GenBank/DDBJ databases">
        <title>Description of two novel members of the family Erysipelotrichaceae: Ileibacterium lipovorans gen. nov., sp. nov. and Dubosiella newyorkensis, gen. nov., sp. nov.</title>
        <authorList>
            <person name="Cox L.M."/>
            <person name="Sohn J."/>
            <person name="Tyrrell K.L."/>
            <person name="Citron D.M."/>
            <person name="Lawson P.A."/>
            <person name="Patel N.B."/>
            <person name="Iizumi T."/>
            <person name="Perez-Perez G.I."/>
            <person name="Goldstein E.J."/>
            <person name="Blaser M.J."/>
        </authorList>
    </citation>
    <scope>NUCLEOTIDE SEQUENCE [LARGE SCALE GENOMIC DNA]</scope>
    <source>
        <strain evidence="2 3">NYU-BL-A4</strain>
    </source>
</reference>
<keyword evidence="1" id="KW-1133">Transmembrane helix</keyword>
<accession>A0A1U7NJR7</accession>
<protein>
    <submittedName>
        <fullName evidence="2">Uncharacterized protein</fullName>
    </submittedName>
</protein>
<proteinExistence type="predicted"/>
<evidence type="ECO:0000313" key="3">
    <source>
        <dbReference type="Proteomes" id="UP000186705"/>
    </source>
</evidence>
<keyword evidence="1" id="KW-0472">Membrane</keyword>
<name>A0A1U7NJR7_9FIRM</name>
<feature type="transmembrane region" description="Helical" evidence="1">
    <location>
        <begin position="90"/>
        <end position="105"/>
    </location>
</feature>
<keyword evidence="1" id="KW-0812">Transmembrane</keyword>
<dbReference type="Proteomes" id="UP000186705">
    <property type="component" value="Unassembled WGS sequence"/>
</dbReference>
<dbReference type="RefSeq" id="WP_076342350.1">
    <property type="nucleotide sequence ID" value="NZ_CAMNTW010000038.1"/>
</dbReference>
<feature type="transmembrane region" description="Helical" evidence="1">
    <location>
        <begin position="67"/>
        <end position="84"/>
    </location>
</feature>
<comment type="caution">
    <text evidence="2">The sequence shown here is derived from an EMBL/GenBank/DDBJ whole genome shotgun (WGS) entry which is preliminary data.</text>
</comment>